<gene>
    <name evidence="8" type="ORF">C7400_105103</name>
    <name evidence="9" type="ORF">SAMN05216550_106103</name>
</gene>
<sequence length="865" mass="95020">MQHHTLDVEIGRLLSGPLLACGPDVPIREAARRMAEHRCSAIVVMDHGEPVGIWTEHDALASAAHRTHSADARLVNALIDEPLPEPPDDPADEPANRPIRTVMSQPVRALPASTPAREAAACFVREGIRHGLVIDDNGHALGLVTQTDLVMSQGPECFLQLRTLGCAKPSKPHCIDAAAPFAQALARMREERLSAIVVCAADGSLGILTERDVVRAIGEGAREDGATAGTFASWPLRSLPHTRSLYSARQYLLDNRMRHVGVLDDAGQLCGLLGLADILRDMEHEYVRELQAALRERDDALLASRANLRLADQVVESTLDGVMITDLQGTIERINPAFTRLTGYTEADALGRNARLLSSGRQGPAFYAGLWESIETKGHWKGEIWNRRKDGTPYLEYLTISSIRDTQGLCTHYAAIFADITQRRENEARLSYLATHDALTGLPNRTLFTERIALALARARRSSKRVAVMFLDLDRFKLINDTMGHGVGDEALSVIARRLRESVRETDTVARLGGDEFTLLIEDIDDIRHVGRIAEALLLSVGAPIRTGEQTLFVTPSIGISMFPDDAQDSGRLLMQADRAMYEAKSAGKNNFQFFAAPMTSSAMERIQLETELHRAIDGNEFLLHYQPEFDVRSGRLSNVEALIRWQHPQRGLVPPDQFIPIAEESALIVPIGAWVLREACRQARAWLDEGFEFGRICVNLSARQCLHDGFLAQLANILGETGLPVNRLQLELVESMAMTSSHGGTEALLHELAARGISLAIDDFGTGYSSFRYLQSLPVDTLKVDRSFLAEVGENRPLMRDEGNGSIVRAIVAMAKSLGVSVVAEGVETPNQLRFLREIGCERAQGFLLARPAPAARMPRALPA</sequence>
<dbReference type="SUPFAM" id="SSF55073">
    <property type="entry name" value="Nucleotide cyclase"/>
    <property type="match status" value="1"/>
</dbReference>
<dbReference type="FunFam" id="3.30.70.270:FF:000001">
    <property type="entry name" value="Diguanylate cyclase domain protein"/>
    <property type="match status" value="1"/>
</dbReference>
<feature type="domain" description="CBS" evidence="7">
    <location>
        <begin position="167"/>
        <end position="223"/>
    </location>
</feature>
<evidence type="ECO:0000256" key="1">
    <source>
        <dbReference type="ARBA" id="ARBA00051114"/>
    </source>
</evidence>
<dbReference type="Proteomes" id="UP000247515">
    <property type="component" value="Unassembled WGS sequence"/>
</dbReference>
<evidence type="ECO:0000313" key="10">
    <source>
        <dbReference type="Proteomes" id="UP000183529"/>
    </source>
</evidence>
<dbReference type="CDD" id="cd01949">
    <property type="entry name" value="GGDEF"/>
    <property type="match status" value="1"/>
</dbReference>
<dbReference type="PROSITE" id="PS50112">
    <property type="entry name" value="PAS"/>
    <property type="match status" value="1"/>
</dbReference>
<evidence type="ECO:0000313" key="8">
    <source>
        <dbReference type="EMBL" id="PXX18041.1"/>
    </source>
</evidence>
<dbReference type="InterPro" id="IPR029787">
    <property type="entry name" value="Nucleotide_cyclase"/>
</dbReference>
<dbReference type="Gene3D" id="3.30.70.270">
    <property type="match status" value="1"/>
</dbReference>
<proteinExistence type="predicted"/>
<dbReference type="InterPro" id="IPR035965">
    <property type="entry name" value="PAS-like_dom_sf"/>
</dbReference>
<dbReference type="Pfam" id="PF13426">
    <property type="entry name" value="PAS_9"/>
    <property type="match status" value="1"/>
</dbReference>
<dbReference type="OrthoDB" id="9813903at2"/>
<dbReference type="InterPro" id="IPR000014">
    <property type="entry name" value="PAS"/>
</dbReference>
<reference evidence="8 11" key="2">
    <citation type="submission" date="2018-05" db="EMBL/GenBank/DDBJ databases">
        <title>Genomic Encyclopedia of Type Strains, Phase IV (KMG-V): Genome sequencing to study the core and pangenomes of soil and plant-associated prokaryotes.</title>
        <authorList>
            <person name="Whitman W."/>
        </authorList>
    </citation>
    <scope>NUCLEOTIDE SEQUENCE [LARGE SCALE GENOMIC DNA]</scope>
    <source>
        <strain evidence="8 11">SIr-6563</strain>
    </source>
</reference>
<dbReference type="AlphaFoldDB" id="A0A1A5X3M3"/>
<dbReference type="Gene3D" id="3.20.20.450">
    <property type="entry name" value="EAL domain"/>
    <property type="match status" value="1"/>
</dbReference>
<keyword evidence="11" id="KW-1185">Reference proteome</keyword>
<dbReference type="PROSITE" id="PS50887">
    <property type="entry name" value="GGDEF"/>
    <property type="match status" value="1"/>
</dbReference>
<dbReference type="Pfam" id="PF00571">
    <property type="entry name" value="CBS"/>
    <property type="match status" value="3"/>
</dbReference>
<evidence type="ECO:0000313" key="11">
    <source>
        <dbReference type="Proteomes" id="UP000247515"/>
    </source>
</evidence>
<dbReference type="NCBIfam" id="TIGR00229">
    <property type="entry name" value="sensory_box"/>
    <property type="match status" value="1"/>
</dbReference>
<protein>
    <submittedName>
        <fullName evidence="9">Diguanylate cyclase/phosphodiesterase with PAS/PAC sensor(S)</fullName>
    </submittedName>
</protein>
<dbReference type="InterPro" id="IPR046342">
    <property type="entry name" value="CBS_dom_sf"/>
</dbReference>
<dbReference type="InterPro" id="IPR001633">
    <property type="entry name" value="EAL_dom"/>
</dbReference>
<dbReference type="Pfam" id="PF00990">
    <property type="entry name" value="GGDEF"/>
    <property type="match status" value="1"/>
</dbReference>
<organism evidence="9 10">
    <name type="scientific">Paraburkholderia tropica</name>
    <dbReference type="NCBI Taxonomy" id="92647"/>
    <lineage>
        <taxon>Bacteria</taxon>
        <taxon>Pseudomonadati</taxon>
        <taxon>Pseudomonadota</taxon>
        <taxon>Betaproteobacteria</taxon>
        <taxon>Burkholderiales</taxon>
        <taxon>Burkholderiaceae</taxon>
        <taxon>Paraburkholderia</taxon>
    </lineage>
</organism>
<dbReference type="InterPro" id="IPR000700">
    <property type="entry name" value="PAS-assoc_C"/>
</dbReference>
<dbReference type="SUPFAM" id="SSF141868">
    <property type="entry name" value="EAL domain-like"/>
    <property type="match status" value="1"/>
</dbReference>
<feature type="domain" description="EAL" evidence="5">
    <location>
        <begin position="606"/>
        <end position="865"/>
    </location>
</feature>
<feature type="domain" description="PAC" evidence="4">
    <location>
        <begin position="380"/>
        <end position="432"/>
    </location>
</feature>
<feature type="domain" description="CBS" evidence="7">
    <location>
        <begin position="13"/>
        <end position="70"/>
    </location>
</feature>
<dbReference type="EMBL" id="QJJV01000005">
    <property type="protein sequence ID" value="PXX18041.1"/>
    <property type="molecule type" value="Genomic_DNA"/>
</dbReference>
<dbReference type="NCBIfam" id="TIGR00254">
    <property type="entry name" value="GGDEF"/>
    <property type="match status" value="1"/>
</dbReference>
<dbReference type="Gene3D" id="3.30.450.20">
    <property type="entry name" value="PAS domain"/>
    <property type="match status" value="1"/>
</dbReference>
<evidence type="ECO:0000256" key="2">
    <source>
        <dbReference type="PROSITE-ProRule" id="PRU00703"/>
    </source>
</evidence>
<feature type="domain" description="GGDEF" evidence="6">
    <location>
        <begin position="464"/>
        <end position="597"/>
    </location>
</feature>
<feature type="domain" description="CBS" evidence="7">
    <location>
        <begin position="103"/>
        <end position="161"/>
    </location>
</feature>
<evidence type="ECO:0000259" key="7">
    <source>
        <dbReference type="PROSITE" id="PS51371"/>
    </source>
</evidence>
<dbReference type="GO" id="GO:0071732">
    <property type="term" value="P:cellular response to nitric oxide"/>
    <property type="evidence" value="ECO:0007669"/>
    <property type="project" value="UniProtKB-ARBA"/>
</dbReference>
<dbReference type="CDD" id="cd01948">
    <property type="entry name" value="EAL"/>
    <property type="match status" value="1"/>
</dbReference>
<keyword evidence="2" id="KW-0129">CBS domain</keyword>
<dbReference type="CDD" id="cd00130">
    <property type="entry name" value="PAS"/>
    <property type="match status" value="1"/>
</dbReference>
<dbReference type="InterPro" id="IPR000160">
    <property type="entry name" value="GGDEF_dom"/>
</dbReference>
<dbReference type="InterPro" id="IPR001610">
    <property type="entry name" value="PAC"/>
</dbReference>
<feature type="domain" description="PAS" evidence="3">
    <location>
        <begin position="307"/>
        <end position="353"/>
    </location>
</feature>
<dbReference type="SUPFAM" id="SSF54631">
    <property type="entry name" value="CBS-domain pair"/>
    <property type="match status" value="2"/>
</dbReference>
<feature type="domain" description="CBS" evidence="7">
    <location>
        <begin position="231"/>
        <end position="290"/>
    </location>
</feature>
<evidence type="ECO:0000259" key="6">
    <source>
        <dbReference type="PROSITE" id="PS50887"/>
    </source>
</evidence>
<dbReference type="Proteomes" id="UP000183529">
    <property type="component" value="Unassembled WGS sequence"/>
</dbReference>
<comment type="catalytic activity">
    <reaction evidence="1">
        <text>3',3'-c-di-GMP + H2O = 5'-phosphoguanylyl(3'-&gt;5')guanosine + H(+)</text>
        <dbReference type="Rhea" id="RHEA:24902"/>
        <dbReference type="ChEBI" id="CHEBI:15377"/>
        <dbReference type="ChEBI" id="CHEBI:15378"/>
        <dbReference type="ChEBI" id="CHEBI:58754"/>
        <dbReference type="ChEBI" id="CHEBI:58805"/>
        <dbReference type="EC" id="3.1.4.52"/>
    </reaction>
    <physiologicalReaction direction="left-to-right" evidence="1">
        <dbReference type="Rhea" id="RHEA:24903"/>
    </physiologicalReaction>
</comment>
<dbReference type="Gene3D" id="3.10.580.10">
    <property type="entry name" value="CBS-domain"/>
    <property type="match status" value="2"/>
</dbReference>
<dbReference type="Pfam" id="PF00563">
    <property type="entry name" value="EAL"/>
    <property type="match status" value="1"/>
</dbReference>
<dbReference type="GO" id="GO:0071111">
    <property type="term" value="F:cyclic-guanylate-specific phosphodiesterase activity"/>
    <property type="evidence" value="ECO:0007669"/>
    <property type="project" value="UniProtKB-EC"/>
</dbReference>
<dbReference type="SUPFAM" id="SSF55785">
    <property type="entry name" value="PYP-like sensor domain (PAS domain)"/>
    <property type="match status" value="1"/>
</dbReference>
<dbReference type="FunFam" id="3.20.20.450:FF:000001">
    <property type="entry name" value="Cyclic di-GMP phosphodiesterase yahA"/>
    <property type="match status" value="1"/>
</dbReference>
<dbReference type="PROSITE" id="PS50883">
    <property type="entry name" value="EAL"/>
    <property type="match status" value="1"/>
</dbReference>
<dbReference type="RefSeq" id="WP_065064025.1">
    <property type="nucleotide sequence ID" value="NZ_CADFGN010000006.1"/>
</dbReference>
<name>A0A1A5X3M3_9BURK</name>
<evidence type="ECO:0000259" key="5">
    <source>
        <dbReference type="PROSITE" id="PS50883"/>
    </source>
</evidence>
<evidence type="ECO:0000259" key="3">
    <source>
        <dbReference type="PROSITE" id="PS50112"/>
    </source>
</evidence>
<dbReference type="SMART" id="SM00086">
    <property type="entry name" value="PAC"/>
    <property type="match status" value="1"/>
</dbReference>
<dbReference type="PROSITE" id="PS50113">
    <property type="entry name" value="PAC"/>
    <property type="match status" value="1"/>
</dbReference>
<reference evidence="9 10" key="1">
    <citation type="submission" date="2016-10" db="EMBL/GenBank/DDBJ databases">
        <authorList>
            <person name="Varghese N."/>
            <person name="Submissions S."/>
        </authorList>
    </citation>
    <scope>NUCLEOTIDE SEQUENCE [LARGE SCALE GENOMIC DNA]</scope>
    <source>
        <strain evidence="9 10">LMG 22274</strain>
    </source>
</reference>
<dbReference type="InterPro" id="IPR000644">
    <property type="entry name" value="CBS_dom"/>
</dbReference>
<dbReference type="PROSITE" id="PS51371">
    <property type="entry name" value="CBS"/>
    <property type="match status" value="4"/>
</dbReference>
<dbReference type="PANTHER" id="PTHR44757:SF2">
    <property type="entry name" value="BIOFILM ARCHITECTURE MAINTENANCE PROTEIN MBAA"/>
    <property type="match status" value="1"/>
</dbReference>
<dbReference type="SMART" id="SM00091">
    <property type="entry name" value="PAS"/>
    <property type="match status" value="1"/>
</dbReference>
<comment type="caution">
    <text evidence="9">The sequence shown here is derived from an EMBL/GenBank/DDBJ whole genome shotgun (WGS) entry which is preliminary data.</text>
</comment>
<dbReference type="InterPro" id="IPR043128">
    <property type="entry name" value="Rev_trsase/Diguanyl_cyclase"/>
</dbReference>
<dbReference type="SMART" id="SM00116">
    <property type="entry name" value="CBS"/>
    <property type="match status" value="4"/>
</dbReference>
<evidence type="ECO:0000313" key="9">
    <source>
        <dbReference type="EMBL" id="SEJ58884.1"/>
    </source>
</evidence>
<evidence type="ECO:0000259" key="4">
    <source>
        <dbReference type="PROSITE" id="PS50113"/>
    </source>
</evidence>
<dbReference type="InterPro" id="IPR035919">
    <property type="entry name" value="EAL_sf"/>
</dbReference>
<dbReference type="InterPro" id="IPR052155">
    <property type="entry name" value="Biofilm_reg_signaling"/>
</dbReference>
<accession>A0A1A5X3M3</accession>
<dbReference type="EMBL" id="FNZM01000006">
    <property type="protein sequence ID" value="SEJ58884.1"/>
    <property type="molecule type" value="Genomic_DNA"/>
</dbReference>
<dbReference type="SMART" id="SM00267">
    <property type="entry name" value="GGDEF"/>
    <property type="match status" value="1"/>
</dbReference>
<dbReference type="SMART" id="SM00052">
    <property type="entry name" value="EAL"/>
    <property type="match status" value="1"/>
</dbReference>
<dbReference type="PANTHER" id="PTHR44757">
    <property type="entry name" value="DIGUANYLATE CYCLASE DGCP"/>
    <property type="match status" value="1"/>
</dbReference>